<accession>F0F7L8</accession>
<organism evidence="2 3">
    <name type="scientific">Prevotella multiformis DSM 16608</name>
    <dbReference type="NCBI Taxonomy" id="888743"/>
    <lineage>
        <taxon>Bacteria</taxon>
        <taxon>Pseudomonadati</taxon>
        <taxon>Bacteroidota</taxon>
        <taxon>Bacteroidia</taxon>
        <taxon>Bacteroidales</taxon>
        <taxon>Prevotellaceae</taxon>
        <taxon>Prevotella</taxon>
    </lineage>
</organism>
<dbReference type="EMBL" id="AEWX01000024">
    <property type="protein sequence ID" value="EGC19711.1"/>
    <property type="molecule type" value="Genomic_DNA"/>
</dbReference>
<dbReference type="Gene3D" id="2.60.120.10">
    <property type="entry name" value="Jelly Rolls"/>
    <property type="match status" value="1"/>
</dbReference>
<sequence>MSGKQEIEEMKDKPTSLGKIISLQKVVDPRGNLTVAQGMKDIPFQMARAYWTYDVPSGTSRGGHAHKHCREFIIAVSGSFTVTLDDGHGKESFLLNHPYQGLLVNTDLWRTLDDFSSGAVCLVLAEDPFDEADYIRNYDDFIDYLSHK</sequence>
<dbReference type="InterPro" id="IPR008894">
    <property type="entry name" value="QdtA_cupin_dom"/>
</dbReference>
<dbReference type="Pfam" id="PF05523">
    <property type="entry name" value="FdtA"/>
    <property type="match status" value="1"/>
</dbReference>
<keyword evidence="3" id="KW-1185">Reference proteome</keyword>
<dbReference type="HOGENOM" id="CLU_127501_0_0_10"/>
<dbReference type="InterPro" id="IPR011051">
    <property type="entry name" value="RmlC_Cupin_sf"/>
</dbReference>
<evidence type="ECO:0000259" key="1">
    <source>
        <dbReference type="Pfam" id="PF05523"/>
    </source>
</evidence>
<dbReference type="AlphaFoldDB" id="F0F7L8"/>
<dbReference type="Proteomes" id="UP000005697">
    <property type="component" value="Unassembled WGS sequence"/>
</dbReference>
<name>F0F7L8_9BACT</name>
<dbReference type="STRING" id="888743.HMPREF9141_1585"/>
<dbReference type="CDD" id="cd20292">
    <property type="entry name" value="cupin_QdtA-like"/>
    <property type="match status" value="1"/>
</dbReference>
<dbReference type="eggNOG" id="COG0662">
    <property type="taxonomic scope" value="Bacteria"/>
</dbReference>
<feature type="domain" description="Sugar 3,4-ketoisomerase QdtA cupin" evidence="1">
    <location>
        <begin position="19"/>
        <end position="144"/>
    </location>
</feature>
<evidence type="ECO:0000313" key="3">
    <source>
        <dbReference type="Proteomes" id="UP000005697"/>
    </source>
</evidence>
<dbReference type="SUPFAM" id="SSF51182">
    <property type="entry name" value="RmlC-like cupins"/>
    <property type="match status" value="1"/>
</dbReference>
<protein>
    <submittedName>
        <fullName evidence="2">WxcM-like protein</fullName>
    </submittedName>
</protein>
<dbReference type="InterPro" id="IPR014710">
    <property type="entry name" value="RmlC-like_jellyroll"/>
</dbReference>
<evidence type="ECO:0000313" key="2">
    <source>
        <dbReference type="EMBL" id="EGC19711.1"/>
    </source>
</evidence>
<proteinExistence type="predicted"/>
<gene>
    <name evidence="2" type="primary">wxcM</name>
    <name evidence="2" type="ORF">HMPREF9141_1585</name>
</gene>
<comment type="caution">
    <text evidence="2">The sequence shown here is derived from an EMBL/GenBank/DDBJ whole genome shotgun (WGS) entry which is preliminary data.</text>
</comment>
<reference evidence="2 3" key="1">
    <citation type="submission" date="2011-01" db="EMBL/GenBank/DDBJ databases">
        <authorList>
            <person name="Muzny D."/>
            <person name="Qin X."/>
            <person name="Deng J."/>
            <person name="Jiang H."/>
            <person name="Liu Y."/>
            <person name="Qu J."/>
            <person name="Song X.-Z."/>
            <person name="Zhang L."/>
            <person name="Thornton R."/>
            <person name="Coyle M."/>
            <person name="Francisco L."/>
            <person name="Jackson L."/>
            <person name="Javaid M."/>
            <person name="Korchina V."/>
            <person name="Kovar C."/>
            <person name="Mata R."/>
            <person name="Mathew T."/>
            <person name="Ngo R."/>
            <person name="Nguyen L."/>
            <person name="Nguyen N."/>
            <person name="Okwuonu G."/>
            <person name="Ongeri F."/>
            <person name="Pham C."/>
            <person name="Simmons D."/>
            <person name="Wilczek-Boney K."/>
            <person name="Hale W."/>
            <person name="Jakkamsetti A."/>
            <person name="Pham P."/>
            <person name="Ruth R."/>
            <person name="San Lucas F."/>
            <person name="Warren J."/>
            <person name="Zhang J."/>
            <person name="Zhao Z."/>
            <person name="Zhou C."/>
            <person name="Zhu D."/>
            <person name="Lee S."/>
            <person name="Bess C."/>
            <person name="Blankenburg K."/>
            <person name="Forbes L."/>
            <person name="Fu Q."/>
            <person name="Gubbala S."/>
            <person name="Hirani K."/>
            <person name="Jayaseelan J.C."/>
            <person name="Lara F."/>
            <person name="Munidasa M."/>
            <person name="Palculict T."/>
            <person name="Patil S."/>
            <person name="Pu L.-L."/>
            <person name="Saada N."/>
            <person name="Tang L."/>
            <person name="Weissenberger G."/>
            <person name="Zhu Y."/>
            <person name="Hemphill L."/>
            <person name="Shang Y."/>
            <person name="Youmans B."/>
            <person name="Ayvaz T."/>
            <person name="Ross M."/>
            <person name="Santibanez J."/>
            <person name="Aqrawi P."/>
            <person name="Gross S."/>
            <person name="Joshi V."/>
            <person name="Fowler G."/>
            <person name="Nazareth L."/>
            <person name="Reid J."/>
            <person name="Worley K."/>
            <person name="Petrosino J."/>
            <person name="Highlander S."/>
            <person name="Gibbs R."/>
        </authorList>
    </citation>
    <scope>NUCLEOTIDE SEQUENCE [LARGE SCALE GENOMIC DNA]</scope>
    <source>
        <strain evidence="2 3">DSM 16608</strain>
    </source>
</reference>